<dbReference type="PROSITE" id="PS51167">
    <property type="entry name" value="CHORISMATE_MUT_1"/>
    <property type="match status" value="1"/>
</dbReference>
<dbReference type="PANTHER" id="PTHR21164:SF0">
    <property type="entry name" value="CHORISMATE MUTASE AROH"/>
    <property type="match status" value="1"/>
</dbReference>
<evidence type="ECO:0000256" key="1">
    <source>
        <dbReference type="NCBIfam" id="TIGR01796"/>
    </source>
</evidence>
<keyword evidence="4" id="KW-1185">Reference proteome</keyword>
<organism evidence="3 4">
    <name type="scientific">Niallia oryzisoli</name>
    <dbReference type="NCBI Taxonomy" id="1737571"/>
    <lineage>
        <taxon>Bacteria</taxon>
        <taxon>Bacillati</taxon>
        <taxon>Bacillota</taxon>
        <taxon>Bacilli</taxon>
        <taxon>Bacillales</taxon>
        <taxon>Bacillaceae</taxon>
        <taxon>Niallia</taxon>
    </lineage>
</organism>
<keyword evidence="2" id="KW-0028">Amino-acid biosynthesis</keyword>
<dbReference type="PANTHER" id="PTHR21164">
    <property type="entry name" value="CHORISMATE MUTASE"/>
    <property type="match status" value="1"/>
</dbReference>
<dbReference type="InterPro" id="IPR008243">
    <property type="entry name" value="Chorismate_mutase_AroH"/>
</dbReference>
<dbReference type="SUPFAM" id="SSF55298">
    <property type="entry name" value="YjgF-like"/>
    <property type="match status" value="1"/>
</dbReference>
<dbReference type="Gene3D" id="3.30.1330.40">
    <property type="entry name" value="RutC-like"/>
    <property type="match status" value="1"/>
</dbReference>
<dbReference type="EC" id="5.4.99.5" evidence="1 2"/>
<dbReference type="RefSeq" id="WP_338451799.1">
    <property type="nucleotide sequence ID" value="NZ_CP137640.1"/>
</dbReference>
<dbReference type="PIRSF" id="PIRSF005965">
    <property type="entry name" value="Chor_mut_AroH"/>
    <property type="match status" value="1"/>
</dbReference>
<dbReference type="Pfam" id="PF07736">
    <property type="entry name" value="CM_1"/>
    <property type="match status" value="1"/>
</dbReference>
<reference evidence="3 4" key="1">
    <citation type="submission" date="2023-10" db="EMBL/GenBank/DDBJ databases">
        <title>Niallia locisalis sp.nov. isolated from a salt pond sample.</title>
        <authorList>
            <person name="Li X.-J."/>
            <person name="Dong L."/>
        </authorList>
    </citation>
    <scope>NUCLEOTIDE SEQUENCE [LARGE SCALE GENOMIC DNA]</scope>
    <source>
        <strain evidence="3 4">DSM 29761</strain>
    </source>
</reference>
<dbReference type="InterPro" id="IPR035959">
    <property type="entry name" value="RutC-like_sf"/>
</dbReference>
<gene>
    <name evidence="3" type="primary">aroH</name>
    <name evidence="3" type="ORF">R4Z09_07995</name>
</gene>
<comment type="catalytic activity">
    <reaction evidence="2">
        <text>chorismate = prephenate</text>
        <dbReference type="Rhea" id="RHEA:13897"/>
        <dbReference type="ChEBI" id="CHEBI:29748"/>
        <dbReference type="ChEBI" id="CHEBI:29934"/>
        <dbReference type="EC" id="5.4.99.5"/>
    </reaction>
</comment>
<keyword evidence="2" id="KW-0057">Aromatic amino acid biosynthesis</keyword>
<dbReference type="GO" id="GO:0004106">
    <property type="term" value="F:chorismate mutase activity"/>
    <property type="evidence" value="ECO:0007669"/>
    <property type="project" value="UniProtKB-EC"/>
</dbReference>
<dbReference type="EMBL" id="CP137640">
    <property type="protein sequence ID" value="WVX82905.1"/>
    <property type="molecule type" value="Genomic_DNA"/>
</dbReference>
<evidence type="ECO:0000313" key="3">
    <source>
        <dbReference type="EMBL" id="WVX82905.1"/>
    </source>
</evidence>
<proteinExistence type="predicted"/>
<name>A0ABZ2CGS5_9BACI</name>
<sequence>MIRGVRGAITVLENTENEIMQATSRLLHKMIEKNEIAPENVASVFISVTDDITEAFPAKVLRSKEGWGFVPVMCMKEITVSNALEKCIRVMMHVNTAKSQQEINHIYLENAMILRPDLANSK</sequence>
<dbReference type="NCBIfam" id="TIGR01796">
    <property type="entry name" value="CM_mono_aroH"/>
    <property type="match status" value="1"/>
</dbReference>
<dbReference type="CDD" id="cd02185">
    <property type="entry name" value="AroH"/>
    <property type="match status" value="1"/>
</dbReference>
<protein>
    <recommendedName>
        <fullName evidence="1 2">chorismate mutase</fullName>
        <ecNumber evidence="1 2">5.4.99.5</ecNumber>
    </recommendedName>
</protein>
<dbReference type="Proteomes" id="UP001357223">
    <property type="component" value="Chromosome"/>
</dbReference>
<keyword evidence="2 3" id="KW-0413">Isomerase</keyword>
<accession>A0ABZ2CGS5</accession>
<evidence type="ECO:0000256" key="2">
    <source>
        <dbReference type="PROSITE-ProRule" id="PRU00514"/>
    </source>
</evidence>
<evidence type="ECO:0000313" key="4">
    <source>
        <dbReference type="Proteomes" id="UP001357223"/>
    </source>
</evidence>